<dbReference type="Proteomes" id="UP000244655">
    <property type="component" value="Chromosome"/>
</dbReference>
<name>A0A2S1LWW9_9SPIR</name>
<evidence type="ECO:0000313" key="2">
    <source>
        <dbReference type="Proteomes" id="UP000244655"/>
    </source>
</evidence>
<dbReference type="InterPro" id="IPR016489">
    <property type="entry name" value="BAPKO_0422-like"/>
</dbReference>
<dbReference type="OrthoDB" id="350495at2"/>
<protein>
    <recommendedName>
        <fullName evidence="3">Outer membrane protein beta-barrel domain-containing protein</fullName>
    </recommendedName>
</protein>
<accession>A0A2S1LWW9</accession>
<organism evidence="1 2">
    <name type="scientific">Candidatus Borreliella tachyglossi</name>
    <dbReference type="NCBI Taxonomy" id="1964448"/>
    <lineage>
        <taxon>Bacteria</taxon>
        <taxon>Pseudomonadati</taxon>
        <taxon>Spirochaetota</taxon>
        <taxon>Spirochaetia</taxon>
        <taxon>Spirochaetales</taxon>
        <taxon>Borreliaceae</taxon>
        <taxon>Borreliella</taxon>
    </lineage>
</organism>
<dbReference type="EMBL" id="CP025785">
    <property type="protein sequence ID" value="AWG42782.1"/>
    <property type="molecule type" value="Genomic_DNA"/>
</dbReference>
<evidence type="ECO:0000313" key="1">
    <source>
        <dbReference type="EMBL" id="AWG42782.1"/>
    </source>
</evidence>
<proteinExistence type="predicted"/>
<reference evidence="1 2" key="1">
    <citation type="submission" date="2018-01" db="EMBL/GenBank/DDBJ databases">
        <title>Genome sequence of Borrelia tachyglossi.</title>
        <authorList>
            <person name="Gofton A.W."/>
        </authorList>
    </citation>
    <scope>NUCLEOTIDE SEQUENCE [LARGE SCALE GENOMIC DNA]</scope>
    <source>
        <strain evidence="1 2">Bc-F10-1268</strain>
    </source>
</reference>
<dbReference type="AlphaFoldDB" id="A0A2S1LWW9"/>
<keyword evidence="2" id="KW-1185">Reference proteome</keyword>
<sequence length="228" mass="25204">MGKNTQKILILLAMFNLHYFTFSKDNDPYIIKCNEENDGTTCITNGEDTIPKPKIPAKKKPKVIPIIQPPIIKQEKTPYNSFSIGIGTGSPVANILISVPYADIDFGYGSFFEFNPDNFKSYFLFGIDLIFTKQIGPSVTVGGGFGVGIDWSKVDLVPPGGSDTITYERIGTVARLPLVMEYKFAKNLSAGFKVYSALGPTILLTKPKILFEGTRLKFFAIGFFKFSI</sequence>
<dbReference type="RefSeq" id="WP_108729182.1">
    <property type="nucleotide sequence ID" value="NZ_CP025785.1"/>
</dbReference>
<dbReference type="Pfam" id="PF13161">
    <property type="entry name" value="DUF3996"/>
    <property type="match status" value="1"/>
</dbReference>
<gene>
    <name evidence="1" type="ORF">CR532_02070</name>
</gene>
<evidence type="ECO:0008006" key="3">
    <source>
        <dbReference type="Google" id="ProtNLM"/>
    </source>
</evidence>